<proteinExistence type="predicted"/>
<accession>A0ABP9TBT5</accession>
<organism evidence="2 3">
    <name type="scientific">Streptomyces thinghirensis</name>
    <dbReference type="NCBI Taxonomy" id="551547"/>
    <lineage>
        <taxon>Bacteria</taxon>
        <taxon>Bacillati</taxon>
        <taxon>Actinomycetota</taxon>
        <taxon>Actinomycetes</taxon>
        <taxon>Kitasatosporales</taxon>
        <taxon>Streptomycetaceae</taxon>
        <taxon>Streptomyces</taxon>
    </lineage>
</organism>
<comment type="caution">
    <text evidence="2">The sequence shown here is derived from an EMBL/GenBank/DDBJ whole genome shotgun (WGS) entry which is preliminary data.</text>
</comment>
<feature type="transmembrane region" description="Helical" evidence="1">
    <location>
        <begin position="89"/>
        <end position="110"/>
    </location>
</feature>
<evidence type="ECO:0000256" key="1">
    <source>
        <dbReference type="SAM" id="Phobius"/>
    </source>
</evidence>
<sequence length="129" mass="13590">MRTFAEVAVGFPVFHFTVALLVVAAFWLLVAVGAVGSRCFDKDVDAAAWRLGEVPVAVSFSLMTVFAWSGALAAGLLLEPVPGGTVRALTGFAVLVAAPVAASLATRLLVRLWRRHVPDERGPSRTATS</sequence>
<dbReference type="EMBL" id="BAABJR010000014">
    <property type="protein sequence ID" value="GAA5213289.1"/>
    <property type="molecule type" value="Genomic_DNA"/>
</dbReference>
<keyword evidence="3" id="KW-1185">Reference proteome</keyword>
<feature type="transmembrane region" description="Helical" evidence="1">
    <location>
        <begin position="12"/>
        <end position="35"/>
    </location>
</feature>
<keyword evidence="1" id="KW-1133">Transmembrane helix</keyword>
<feature type="transmembrane region" description="Helical" evidence="1">
    <location>
        <begin position="56"/>
        <end position="77"/>
    </location>
</feature>
<reference evidence="3" key="1">
    <citation type="journal article" date="2019" name="Int. J. Syst. Evol. Microbiol.">
        <title>The Global Catalogue of Microorganisms (GCM) 10K type strain sequencing project: providing services to taxonomists for standard genome sequencing and annotation.</title>
        <authorList>
            <consortium name="The Broad Institute Genomics Platform"/>
            <consortium name="The Broad Institute Genome Sequencing Center for Infectious Disease"/>
            <person name="Wu L."/>
            <person name="Ma J."/>
        </authorList>
    </citation>
    <scope>NUCLEOTIDE SEQUENCE [LARGE SCALE GENOMIC DNA]</scope>
    <source>
        <strain evidence="3">JCM 18306</strain>
    </source>
</reference>
<gene>
    <name evidence="2" type="ORF">GCM10023323_53620</name>
</gene>
<dbReference type="Proteomes" id="UP001499878">
    <property type="component" value="Unassembled WGS sequence"/>
</dbReference>
<name>A0ABP9TBT5_9ACTN</name>
<evidence type="ECO:0000313" key="3">
    <source>
        <dbReference type="Proteomes" id="UP001499878"/>
    </source>
</evidence>
<protein>
    <recommendedName>
        <fullName evidence="4">Integral membrane protein</fullName>
    </recommendedName>
</protein>
<dbReference type="RefSeq" id="WP_345634662.1">
    <property type="nucleotide sequence ID" value="NZ_BAABJR010000014.1"/>
</dbReference>
<evidence type="ECO:0008006" key="4">
    <source>
        <dbReference type="Google" id="ProtNLM"/>
    </source>
</evidence>
<keyword evidence="1" id="KW-0812">Transmembrane</keyword>
<keyword evidence="1" id="KW-0472">Membrane</keyword>
<evidence type="ECO:0000313" key="2">
    <source>
        <dbReference type="EMBL" id="GAA5213289.1"/>
    </source>
</evidence>